<name>A0ABM7WSZ8_9BACT</name>
<evidence type="ECO:0000313" key="5">
    <source>
        <dbReference type="Proteomes" id="UP001162891"/>
    </source>
</evidence>
<reference evidence="5" key="1">
    <citation type="journal article" date="2022" name="Int. J. Syst. Evol. Microbiol.">
        <title>Anaeromyxobacter oryzae sp. nov., Anaeromyxobacter diazotrophicus sp. nov. and Anaeromyxobacter paludicola sp. nov., isolated from paddy soils.</title>
        <authorList>
            <person name="Itoh H."/>
            <person name="Xu Z."/>
            <person name="Mise K."/>
            <person name="Masuda Y."/>
            <person name="Ushijima N."/>
            <person name="Hayakawa C."/>
            <person name="Shiratori Y."/>
            <person name="Senoo K."/>
        </authorList>
    </citation>
    <scope>NUCLEOTIDE SEQUENCE [LARGE SCALE GENOMIC DNA]</scope>
    <source>
        <strain evidence="5">Red232</strain>
    </source>
</reference>
<dbReference type="InterPro" id="IPR010376">
    <property type="entry name" value="GBBH-like_N"/>
</dbReference>
<protein>
    <recommendedName>
        <fullName evidence="3">Gamma-butyrobetaine hydroxylase-like N-terminal domain-containing protein</fullName>
    </recommendedName>
</protein>
<evidence type="ECO:0000256" key="1">
    <source>
        <dbReference type="ARBA" id="ARBA00022723"/>
    </source>
</evidence>
<evidence type="ECO:0000259" key="3">
    <source>
        <dbReference type="Pfam" id="PF06155"/>
    </source>
</evidence>
<dbReference type="Gene3D" id="3.30.2020.30">
    <property type="match status" value="1"/>
</dbReference>
<evidence type="ECO:0000313" key="4">
    <source>
        <dbReference type="EMBL" id="BDG02590.1"/>
    </source>
</evidence>
<dbReference type="PANTHER" id="PTHR35303">
    <property type="entry name" value="OS02G0197800 PROTEIN"/>
    <property type="match status" value="1"/>
</dbReference>
<sequence>MGLLDRISFQKETAEPPEAIDVTEKNEIRIRWPGGPQVDIPAFVLRDFCPCAGCIEEGTGRKILDPATIPADIRPLEIVPVGSYAVQIQWSDGHNTGLYTWKTLRDVSGLRDPRQQS</sequence>
<keyword evidence="1" id="KW-0479">Metal-binding</keyword>
<dbReference type="Proteomes" id="UP001162891">
    <property type="component" value="Chromosome"/>
</dbReference>
<organism evidence="4 5">
    <name type="scientific">Anaeromyxobacter oryzae</name>
    <dbReference type="NCBI Taxonomy" id="2918170"/>
    <lineage>
        <taxon>Bacteria</taxon>
        <taxon>Pseudomonadati</taxon>
        <taxon>Myxococcota</taxon>
        <taxon>Myxococcia</taxon>
        <taxon>Myxococcales</taxon>
        <taxon>Cystobacterineae</taxon>
        <taxon>Anaeromyxobacteraceae</taxon>
        <taxon>Anaeromyxobacter</taxon>
    </lineage>
</organism>
<dbReference type="RefSeq" id="WP_248360281.1">
    <property type="nucleotide sequence ID" value="NZ_AP025591.1"/>
</dbReference>
<dbReference type="EMBL" id="AP025591">
    <property type="protein sequence ID" value="BDG02590.1"/>
    <property type="molecule type" value="Genomic_DNA"/>
</dbReference>
<feature type="domain" description="Gamma-butyrobetaine hydroxylase-like N-terminal" evidence="3">
    <location>
        <begin position="24"/>
        <end position="105"/>
    </location>
</feature>
<dbReference type="InterPro" id="IPR038492">
    <property type="entry name" value="GBBH-like_N_sf"/>
</dbReference>
<proteinExistence type="predicted"/>
<accession>A0ABM7WSZ8</accession>
<dbReference type="Pfam" id="PF06155">
    <property type="entry name" value="GBBH-like_N"/>
    <property type="match status" value="1"/>
</dbReference>
<keyword evidence="2" id="KW-0408">Iron</keyword>
<keyword evidence="5" id="KW-1185">Reference proteome</keyword>
<gene>
    <name evidence="4" type="ORF">AMOR_15860</name>
</gene>
<evidence type="ECO:0000256" key="2">
    <source>
        <dbReference type="ARBA" id="ARBA00023004"/>
    </source>
</evidence>